<dbReference type="OrthoDB" id="1243125at2759"/>
<reference evidence="2" key="1">
    <citation type="submission" date="2025-08" db="UniProtKB">
        <authorList>
            <consortium name="RefSeq"/>
        </authorList>
    </citation>
    <scope>IDENTIFICATION</scope>
</reference>
<feature type="region of interest" description="Disordered" evidence="1">
    <location>
        <begin position="42"/>
        <end position="61"/>
    </location>
</feature>
<evidence type="ECO:0000313" key="2">
    <source>
        <dbReference type="RefSeq" id="XP_016443819.1"/>
    </source>
</evidence>
<gene>
    <name evidence="2" type="primary">LOC107769156</name>
</gene>
<dbReference type="PaxDb" id="4097-A0A1S3XVB6"/>
<accession>A0A1S3XVB6</accession>
<dbReference type="RefSeq" id="XP_016443819.1">
    <property type="nucleotide sequence ID" value="XM_016588333.1"/>
</dbReference>
<evidence type="ECO:0000256" key="1">
    <source>
        <dbReference type="SAM" id="MobiDB-lite"/>
    </source>
</evidence>
<name>A0A1S3XVB6_TOBAC</name>
<feature type="compositionally biased region" description="Basic and acidic residues" evidence="1">
    <location>
        <begin position="103"/>
        <end position="112"/>
    </location>
</feature>
<protein>
    <submittedName>
        <fullName evidence="2">Uncharacterized protein</fullName>
    </submittedName>
</protein>
<feature type="region of interest" description="Disordered" evidence="1">
    <location>
        <begin position="1"/>
        <end position="35"/>
    </location>
</feature>
<proteinExistence type="predicted"/>
<feature type="compositionally biased region" description="Basic and acidic residues" evidence="1">
    <location>
        <begin position="128"/>
        <end position="149"/>
    </location>
</feature>
<organism evidence="2">
    <name type="scientific">Nicotiana tabacum</name>
    <name type="common">Common tobacco</name>
    <dbReference type="NCBI Taxonomy" id="4097"/>
    <lineage>
        <taxon>Eukaryota</taxon>
        <taxon>Viridiplantae</taxon>
        <taxon>Streptophyta</taxon>
        <taxon>Embryophyta</taxon>
        <taxon>Tracheophyta</taxon>
        <taxon>Spermatophyta</taxon>
        <taxon>Magnoliopsida</taxon>
        <taxon>eudicotyledons</taxon>
        <taxon>Gunneridae</taxon>
        <taxon>Pentapetalae</taxon>
        <taxon>asterids</taxon>
        <taxon>lamiids</taxon>
        <taxon>Solanales</taxon>
        <taxon>Solanaceae</taxon>
        <taxon>Nicotianoideae</taxon>
        <taxon>Nicotianeae</taxon>
        <taxon>Nicotiana</taxon>
    </lineage>
</organism>
<feature type="region of interest" description="Disordered" evidence="1">
    <location>
        <begin position="102"/>
        <end position="264"/>
    </location>
</feature>
<dbReference type="KEGG" id="nta:107769156"/>
<feature type="compositionally biased region" description="Acidic residues" evidence="1">
    <location>
        <begin position="170"/>
        <end position="179"/>
    </location>
</feature>
<feature type="compositionally biased region" description="Basic and acidic residues" evidence="1">
    <location>
        <begin position="188"/>
        <end position="197"/>
    </location>
</feature>
<dbReference type="AlphaFoldDB" id="A0A1S3XVB6"/>
<sequence length="264" mass="29100">MAKTSKTVPKKDKTSSSSASRPAKPVVPPTLEKITPGPCIIKKDFSVENPPDFPGQGEHASRYISLISKKLIKDVRRDSDAWVPQAVPDLEDWVRKLAATSSYDERLGDASEMRPAPPRENTKPSNPKSEKDNKRKRVSKTEDPQDKKTPARRLRKRFAQTGADLAHDSLDDEENDGEESGLVTRTRKPIEAAKPSKLETSSCGKGTPKEEEGKAPLSLEVEIVPLSSTTIPEGARGRDNRSLPFFARRRESPEASLRPKGRGA</sequence>